<dbReference type="InterPro" id="IPR027417">
    <property type="entry name" value="P-loop_NTPase"/>
</dbReference>
<evidence type="ECO:0000313" key="7">
    <source>
        <dbReference type="EMBL" id="KAA0193501.1"/>
    </source>
</evidence>
<dbReference type="PROSITE" id="PS51194">
    <property type="entry name" value="HELICASE_CTER"/>
    <property type="match status" value="1"/>
</dbReference>
<sequence>MVVNYDLPPSKEDYIHRVGRTGRAGHYGKAITLWTDADLPYLGEIIKVMRRSGSEVDPELERLVDDWQKRRAEMLLGKRHAKDMKIANVPQNIIVSRRRGERRLVSEILHKNTEATKAHEEHGKRSTKS</sequence>
<accession>A0A8E0VJU9</accession>
<dbReference type="GO" id="GO:0003724">
    <property type="term" value="F:RNA helicase activity"/>
    <property type="evidence" value="ECO:0007669"/>
    <property type="project" value="TreeGrafter"/>
</dbReference>
<evidence type="ECO:0000256" key="4">
    <source>
        <dbReference type="ARBA" id="ARBA00022840"/>
    </source>
</evidence>
<protein>
    <submittedName>
        <fullName evidence="7">ATP-dependent RNA helicase DDX52</fullName>
    </submittedName>
</protein>
<evidence type="ECO:0000256" key="5">
    <source>
        <dbReference type="SAM" id="MobiDB-lite"/>
    </source>
</evidence>
<organism evidence="7 8">
    <name type="scientific">Fasciolopsis buskii</name>
    <dbReference type="NCBI Taxonomy" id="27845"/>
    <lineage>
        <taxon>Eukaryota</taxon>
        <taxon>Metazoa</taxon>
        <taxon>Spiralia</taxon>
        <taxon>Lophotrochozoa</taxon>
        <taxon>Platyhelminthes</taxon>
        <taxon>Trematoda</taxon>
        <taxon>Digenea</taxon>
        <taxon>Plagiorchiida</taxon>
        <taxon>Echinostomata</taxon>
        <taxon>Echinostomatoidea</taxon>
        <taxon>Fasciolidae</taxon>
        <taxon>Fasciolopsis</taxon>
    </lineage>
</organism>
<keyword evidence="2" id="KW-0378">Hydrolase</keyword>
<keyword evidence="4" id="KW-0067">ATP-binding</keyword>
<dbReference type="GO" id="GO:0005524">
    <property type="term" value="F:ATP binding"/>
    <property type="evidence" value="ECO:0007669"/>
    <property type="project" value="UniProtKB-KW"/>
</dbReference>
<evidence type="ECO:0000259" key="6">
    <source>
        <dbReference type="PROSITE" id="PS51194"/>
    </source>
</evidence>
<dbReference type="OrthoDB" id="360161at2759"/>
<proteinExistence type="predicted"/>
<dbReference type="PANTHER" id="PTHR47959:SF1">
    <property type="entry name" value="ATP-DEPENDENT RNA HELICASE DBPA"/>
    <property type="match status" value="1"/>
</dbReference>
<reference evidence="7" key="1">
    <citation type="submission" date="2019-05" db="EMBL/GenBank/DDBJ databases">
        <title>Annotation for the trematode Fasciolopsis buski.</title>
        <authorList>
            <person name="Choi Y.-J."/>
        </authorList>
    </citation>
    <scope>NUCLEOTIDE SEQUENCE</scope>
    <source>
        <strain evidence="7">HT</strain>
        <tissue evidence="7">Whole worm</tissue>
    </source>
</reference>
<evidence type="ECO:0000313" key="8">
    <source>
        <dbReference type="Proteomes" id="UP000728185"/>
    </source>
</evidence>
<evidence type="ECO:0000256" key="2">
    <source>
        <dbReference type="ARBA" id="ARBA00022801"/>
    </source>
</evidence>
<feature type="region of interest" description="Disordered" evidence="5">
    <location>
        <begin position="108"/>
        <end position="129"/>
    </location>
</feature>
<dbReference type="EMBL" id="LUCM01004993">
    <property type="protein sequence ID" value="KAA0193501.1"/>
    <property type="molecule type" value="Genomic_DNA"/>
</dbReference>
<dbReference type="SUPFAM" id="SSF52540">
    <property type="entry name" value="P-loop containing nucleoside triphosphate hydrolases"/>
    <property type="match status" value="1"/>
</dbReference>
<comment type="caution">
    <text evidence="7">The sequence shown here is derived from an EMBL/GenBank/DDBJ whole genome shotgun (WGS) entry which is preliminary data.</text>
</comment>
<dbReference type="InterPro" id="IPR001650">
    <property type="entry name" value="Helicase_C-like"/>
</dbReference>
<gene>
    <name evidence="7" type="ORF">FBUS_05843</name>
</gene>
<dbReference type="PANTHER" id="PTHR47959">
    <property type="entry name" value="ATP-DEPENDENT RNA HELICASE RHLE-RELATED"/>
    <property type="match status" value="1"/>
</dbReference>
<dbReference type="AlphaFoldDB" id="A0A8E0VJU9"/>
<dbReference type="GO" id="GO:0016787">
    <property type="term" value="F:hydrolase activity"/>
    <property type="evidence" value="ECO:0007669"/>
    <property type="project" value="UniProtKB-KW"/>
</dbReference>
<dbReference type="Proteomes" id="UP000728185">
    <property type="component" value="Unassembled WGS sequence"/>
</dbReference>
<keyword evidence="3 7" id="KW-0347">Helicase</keyword>
<dbReference type="Gene3D" id="3.40.50.300">
    <property type="entry name" value="P-loop containing nucleotide triphosphate hydrolases"/>
    <property type="match status" value="1"/>
</dbReference>
<keyword evidence="8" id="KW-1185">Reference proteome</keyword>
<keyword evidence="1" id="KW-0547">Nucleotide-binding</keyword>
<dbReference type="Pfam" id="PF00271">
    <property type="entry name" value="Helicase_C"/>
    <property type="match status" value="1"/>
</dbReference>
<dbReference type="GO" id="GO:0005829">
    <property type="term" value="C:cytosol"/>
    <property type="evidence" value="ECO:0007669"/>
    <property type="project" value="TreeGrafter"/>
</dbReference>
<evidence type="ECO:0000256" key="1">
    <source>
        <dbReference type="ARBA" id="ARBA00022741"/>
    </source>
</evidence>
<dbReference type="InterPro" id="IPR050079">
    <property type="entry name" value="DEAD_box_RNA_helicase"/>
</dbReference>
<name>A0A8E0VJU9_9TREM</name>
<evidence type="ECO:0000256" key="3">
    <source>
        <dbReference type="ARBA" id="ARBA00022806"/>
    </source>
</evidence>
<feature type="domain" description="Helicase C-terminal" evidence="6">
    <location>
        <begin position="1"/>
        <end position="64"/>
    </location>
</feature>